<dbReference type="Proteomes" id="UP001082899">
    <property type="component" value="Unassembled WGS sequence"/>
</dbReference>
<dbReference type="PANTHER" id="PTHR11851:SF224">
    <property type="entry name" value="PROCESSING PROTEASE"/>
    <property type="match status" value="1"/>
</dbReference>
<feature type="domain" description="Peptidase M16 N-terminal" evidence="2">
    <location>
        <begin position="42"/>
        <end position="190"/>
    </location>
</feature>
<dbReference type="SUPFAM" id="SSF63411">
    <property type="entry name" value="LuxS/MPP-like metallohydrolase"/>
    <property type="match status" value="2"/>
</dbReference>
<dbReference type="Gene3D" id="3.30.830.10">
    <property type="entry name" value="Metalloenzyme, LuxS/M16 peptidase-like"/>
    <property type="match status" value="2"/>
</dbReference>
<feature type="domain" description="Peptidase M16 C-terminal" evidence="3">
    <location>
        <begin position="202"/>
        <end position="390"/>
    </location>
</feature>
<accession>A0ABT3ZKV6</accession>
<dbReference type="InterPro" id="IPR050361">
    <property type="entry name" value="MPP/UQCRC_Complex"/>
</dbReference>
<proteinExistence type="predicted"/>
<comment type="caution">
    <text evidence="4">The sequence shown here is derived from an EMBL/GenBank/DDBJ whole genome shotgun (WGS) entry which is preliminary data.</text>
</comment>
<feature type="region of interest" description="Disordered" evidence="1">
    <location>
        <begin position="1"/>
        <end position="32"/>
    </location>
</feature>
<keyword evidence="5" id="KW-1185">Reference proteome</keyword>
<dbReference type="Pfam" id="PF05193">
    <property type="entry name" value="Peptidase_M16_C"/>
    <property type="match status" value="1"/>
</dbReference>
<protein>
    <submittedName>
        <fullName evidence="4">Pitrilysin family protein</fullName>
    </submittedName>
</protein>
<dbReference type="InterPro" id="IPR007863">
    <property type="entry name" value="Peptidase_M16_C"/>
</dbReference>
<dbReference type="RefSeq" id="WP_267846930.1">
    <property type="nucleotide sequence ID" value="NZ_JAPMXC010000001.1"/>
</dbReference>
<evidence type="ECO:0000259" key="2">
    <source>
        <dbReference type="Pfam" id="PF00675"/>
    </source>
</evidence>
<organism evidence="4 5">
    <name type="scientific">Robbsia betulipollinis</name>
    <dbReference type="NCBI Taxonomy" id="2981849"/>
    <lineage>
        <taxon>Bacteria</taxon>
        <taxon>Pseudomonadati</taxon>
        <taxon>Pseudomonadota</taxon>
        <taxon>Betaproteobacteria</taxon>
        <taxon>Burkholderiales</taxon>
        <taxon>Burkholderiaceae</taxon>
        <taxon>Robbsia</taxon>
    </lineage>
</organism>
<dbReference type="InterPro" id="IPR011765">
    <property type="entry name" value="Pept_M16_N"/>
</dbReference>
<dbReference type="PANTHER" id="PTHR11851">
    <property type="entry name" value="METALLOPROTEASE"/>
    <property type="match status" value="1"/>
</dbReference>
<dbReference type="Pfam" id="PF00675">
    <property type="entry name" value="Peptidase_M16"/>
    <property type="match status" value="1"/>
</dbReference>
<sequence length="458" mass="49513">MTTLPQATLPRERGRDDAMPADPHPVHGGPVLEGWTTSSGVRVVYAARRSIPIVDLNIDFDAGSCFDPPGRAGLSEMVASLLLTGQKRYGALPAMREEAAEHAFDDIGAKVAADAQADRIAIGLRSLSQPVLLERALLLLCAMLAAPAWAARPFERERERLLAFAEEQLTDPEQLCNLRLTQALYAGHPFGVVADAGSIAAIGRQDVAAFHRQYFVRSRAIITLVGDLTRADAERIAETLALALPAGASPLAAPSDTASRTGGEPEEANAVAPPPAAAMGRRLTLDHPASQAHIAIGARVPGVGDADYFPLMLANRMFSWRLNDVVRDRLGLAYEVSSALFMSRLGEHRIALKTRRDQAQQALDAVHATLRGFVEQGVDAAEFDRTRRELIDGRALAFDSNAKLLRHAADIGFDRLPLDHLLRWPEHVAAVSLAQAMATFAKWIDPARQTTLVLGARR</sequence>
<gene>
    <name evidence="4" type="ORF">OVY01_07975</name>
</gene>
<evidence type="ECO:0000256" key="1">
    <source>
        <dbReference type="SAM" id="MobiDB-lite"/>
    </source>
</evidence>
<reference evidence="4" key="1">
    <citation type="submission" date="2022-11" db="EMBL/GenBank/DDBJ databases">
        <title>Robbsia betulipollinis sp. nov., isolated from pollen of birch (Betula pendula).</title>
        <authorList>
            <person name="Shi H."/>
            <person name="Ambika Manirajan B."/>
            <person name="Ratering S."/>
            <person name="Geissler-Plaum R."/>
            <person name="Schnell S."/>
        </authorList>
    </citation>
    <scope>NUCLEOTIDE SEQUENCE</scope>
    <source>
        <strain evidence="4">Bb-Pol-6</strain>
    </source>
</reference>
<evidence type="ECO:0000259" key="3">
    <source>
        <dbReference type="Pfam" id="PF05193"/>
    </source>
</evidence>
<evidence type="ECO:0000313" key="5">
    <source>
        <dbReference type="Proteomes" id="UP001082899"/>
    </source>
</evidence>
<name>A0ABT3ZKV6_9BURK</name>
<evidence type="ECO:0000313" key="4">
    <source>
        <dbReference type="EMBL" id="MCY0387169.1"/>
    </source>
</evidence>
<feature type="region of interest" description="Disordered" evidence="1">
    <location>
        <begin position="251"/>
        <end position="274"/>
    </location>
</feature>
<dbReference type="InterPro" id="IPR011249">
    <property type="entry name" value="Metalloenz_LuxS/M16"/>
</dbReference>
<dbReference type="EMBL" id="JAPMXC010000001">
    <property type="protein sequence ID" value="MCY0387169.1"/>
    <property type="molecule type" value="Genomic_DNA"/>
</dbReference>